<comment type="pathway">
    <text evidence="1">Amino-sugar metabolism; 1,6-anhydro-N-acetylmuramate degradation.</text>
</comment>
<dbReference type="HAMAP" id="MF_01270">
    <property type="entry name" value="AnhMurNAc_kinase"/>
    <property type="match status" value="1"/>
</dbReference>
<evidence type="ECO:0000313" key="2">
    <source>
        <dbReference type="EMBL" id="TQE95605.1"/>
    </source>
</evidence>
<dbReference type="InterPro" id="IPR043129">
    <property type="entry name" value="ATPase_NBD"/>
</dbReference>
<dbReference type="Gene3D" id="3.30.420.40">
    <property type="match status" value="2"/>
</dbReference>
<dbReference type="PANTHER" id="PTHR30605">
    <property type="entry name" value="ANHYDRO-N-ACETYLMURAMIC ACID KINASE"/>
    <property type="match status" value="1"/>
</dbReference>
<evidence type="ECO:0000313" key="3">
    <source>
        <dbReference type="Proteomes" id="UP000317371"/>
    </source>
</evidence>
<dbReference type="GO" id="GO:0097175">
    <property type="term" value="P:1,6-anhydro-N-acetyl-beta-muramic acid catabolic process"/>
    <property type="evidence" value="ECO:0007669"/>
    <property type="project" value="UniProtKB-UniRule"/>
</dbReference>
<keyword evidence="1 2" id="KW-0418">Kinase</keyword>
<dbReference type="AlphaFoldDB" id="A0A540VFS4"/>
<dbReference type="InParanoid" id="A0A540VFS4"/>
<dbReference type="GO" id="GO:0009254">
    <property type="term" value="P:peptidoglycan turnover"/>
    <property type="evidence" value="ECO:0007669"/>
    <property type="project" value="UniProtKB-UniRule"/>
</dbReference>
<dbReference type="SUPFAM" id="SSF53067">
    <property type="entry name" value="Actin-like ATPase domain"/>
    <property type="match status" value="1"/>
</dbReference>
<dbReference type="Pfam" id="PF03702">
    <property type="entry name" value="AnmK"/>
    <property type="match status" value="1"/>
</dbReference>
<dbReference type="RefSeq" id="WP_141610140.1">
    <property type="nucleotide sequence ID" value="NZ_VIGC02000012.1"/>
</dbReference>
<comment type="caution">
    <text evidence="2">The sequence shown here is derived from an EMBL/GenBank/DDBJ whole genome shotgun (WGS) entry which is preliminary data.</text>
</comment>
<dbReference type="OrthoDB" id="9763949at2"/>
<dbReference type="GO" id="GO:0016301">
    <property type="term" value="F:kinase activity"/>
    <property type="evidence" value="ECO:0007669"/>
    <property type="project" value="UniProtKB-KW"/>
</dbReference>
<comment type="catalytic activity">
    <reaction evidence="1">
        <text>1,6-anhydro-N-acetyl-beta-muramate + ATP + H2O = N-acetyl-D-muramate 6-phosphate + ADP + H(+)</text>
        <dbReference type="Rhea" id="RHEA:24952"/>
        <dbReference type="ChEBI" id="CHEBI:15377"/>
        <dbReference type="ChEBI" id="CHEBI:15378"/>
        <dbReference type="ChEBI" id="CHEBI:30616"/>
        <dbReference type="ChEBI" id="CHEBI:58690"/>
        <dbReference type="ChEBI" id="CHEBI:58722"/>
        <dbReference type="ChEBI" id="CHEBI:456216"/>
        <dbReference type="EC" id="2.7.1.170"/>
    </reaction>
</comment>
<gene>
    <name evidence="1" type="primary">anmK</name>
    <name evidence="2" type="ORF">FKZ61_10775</name>
</gene>
<dbReference type="GO" id="GO:0006040">
    <property type="term" value="P:amino sugar metabolic process"/>
    <property type="evidence" value="ECO:0007669"/>
    <property type="project" value="InterPro"/>
</dbReference>
<evidence type="ECO:0000256" key="1">
    <source>
        <dbReference type="HAMAP-Rule" id="MF_01270"/>
    </source>
</evidence>
<sequence>MTNQATWKKRTPLLVAGLISGTSADGIDVAIAEIHGHPHDPQQPLGLALQAFDTVSWPSPERALIFQLFSGQADVATVCRANFRLGKCFADALIQVARAGNIPLDRLDLIGSHGQTIWHDVQDGQVTSTLQIGEPAVIAARTGVTTVANFRVADVAVGGQGAPLVSIFDWLLLRPPPRLNGVAGGWRAVQNIGGIGNVTFLPPTDSQAAPLAFDTGPGNVLMDWAAHWASDGALSYDRDGLLARQGRIVPDLVARWLEHPYFRLPPPKTTGRELFTEELAARWRAEAEAAGASPTDFVATVTALTAASIADAYARFAPGPVAQVVVAGGGSHNPTLMARLREQLAERLGHPVEVIPHDALGFNADAKEALTFALLAYLCALGQPGNVPACTGARHPQVLGQIAPGRNYSGLFSR</sequence>
<proteinExistence type="inferred from homology"/>
<dbReference type="PANTHER" id="PTHR30605:SF0">
    <property type="entry name" value="ANHYDRO-N-ACETYLMURAMIC ACID KINASE"/>
    <property type="match status" value="1"/>
</dbReference>
<dbReference type="CDD" id="cd24050">
    <property type="entry name" value="ASKHA_NBD_ANMK"/>
    <property type="match status" value="1"/>
</dbReference>
<dbReference type="UniPathway" id="UPA00343"/>
<keyword evidence="1" id="KW-0119">Carbohydrate metabolism</keyword>
<dbReference type="EMBL" id="VIGC01000012">
    <property type="protein sequence ID" value="TQE95605.1"/>
    <property type="molecule type" value="Genomic_DNA"/>
</dbReference>
<dbReference type="NCBIfam" id="NF007148">
    <property type="entry name" value="PRK09585.3-2"/>
    <property type="match status" value="1"/>
</dbReference>
<keyword evidence="1 2" id="KW-0808">Transferase</keyword>
<comment type="similarity">
    <text evidence="1">Belongs to the anhydro-N-acetylmuramic acid kinase family.</text>
</comment>
<dbReference type="UniPathway" id="UPA00544"/>
<dbReference type="EC" id="2.7.1.170" evidence="1"/>
<name>A0A540VFS4_9CHLR</name>
<keyword evidence="1" id="KW-0067">ATP-binding</keyword>
<dbReference type="GO" id="GO:0005524">
    <property type="term" value="F:ATP binding"/>
    <property type="evidence" value="ECO:0007669"/>
    <property type="project" value="UniProtKB-UniRule"/>
</dbReference>
<accession>A0A540VFS4</accession>
<reference evidence="2 3" key="1">
    <citation type="submission" date="2019-06" db="EMBL/GenBank/DDBJ databases">
        <title>Genome sequence of Litorilinea aerophila BAA-2444.</title>
        <authorList>
            <person name="Maclea K.S."/>
            <person name="Maurais E.G."/>
            <person name="Iannazzi L.C."/>
        </authorList>
    </citation>
    <scope>NUCLEOTIDE SEQUENCE [LARGE SCALE GENOMIC DNA]</scope>
    <source>
        <strain evidence="2 3">ATCC BAA-2444</strain>
    </source>
</reference>
<comment type="function">
    <text evidence="1">Catalyzes the specific phosphorylation of 1,6-anhydro-N-acetylmuramic acid (anhMurNAc) with the simultaneous cleavage of the 1,6-anhydro ring, generating MurNAc-6-P. Is required for the utilization of anhMurNAc either imported from the medium or derived from its own cell wall murein, and thus plays a role in cell wall recycling.</text>
</comment>
<feature type="binding site" evidence="1">
    <location>
        <begin position="21"/>
        <end position="28"/>
    </location>
    <ligand>
        <name>ATP</name>
        <dbReference type="ChEBI" id="CHEBI:30616"/>
    </ligand>
</feature>
<protein>
    <recommendedName>
        <fullName evidence="1">Anhydro-N-acetylmuramic acid kinase</fullName>
        <ecNumber evidence="1">2.7.1.170</ecNumber>
    </recommendedName>
    <alternativeName>
        <fullName evidence="1">AnhMurNAc kinase</fullName>
    </alternativeName>
</protein>
<organism evidence="2 3">
    <name type="scientific">Litorilinea aerophila</name>
    <dbReference type="NCBI Taxonomy" id="1204385"/>
    <lineage>
        <taxon>Bacteria</taxon>
        <taxon>Bacillati</taxon>
        <taxon>Chloroflexota</taxon>
        <taxon>Caldilineae</taxon>
        <taxon>Caldilineales</taxon>
        <taxon>Caldilineaceae</taxon>
        <taxon>Litorilinea</taxon>
    </lineage>
</organism>
<dbReference type="Proteomes" id="UP000317371">
    <property type="component" value="Unassembled WGS sequence"/>
</dbReference>
<comment type="pathway">
    <text evidence="1">Cell wall biogenesis; peptidoglycan recycling.</text>
</comment>
<dbReference type="GO" id="GO:0016773">
    <property type="term" value="F:phosphotransferase activity, alcohol group as acceptor"/>
    <property type="evidence" value="ECO:0007669"/>
    <property type="project" value="UniProtKB-UniRule"/>
</dbReference>
<keyword evidence="1" id="KW-0547">Nucleotide-binding</keyword>
<keyword evidence="3" id="KW-1185">Reference proteome</keyword>
<dbReference type="InterPro" id="IPR005338">
    <property type="entry name" value="Anhydro_N_Ac-Mur_kinase"/>
</dbReference>